<evidence type="ECO:0000259" key="7">
    <source>
        <dbReference type="SMART" id="SM00829"/>
    </source>
</evidence>
<dbReference type="RefSeq" id="WP_124696260.1">
    <property type="nucleotide sequence ID" value="NZ_JBHUFE010000010.1"/>
</dbReference>
<comment type="subcellular location">
    <subcellularLocation>
        <location evidence="1">Cytoplasm</location>
    </subcellularLocation>
</comment>
<organism evidence="8 9">
    <name type="scientific">Paenibacillus rhizophilus</name>
    <dbReference type="NCBI Taxonomy" id="1850366"/>
    <lineage>
        <taxon>Bacteria</taxon>
        <taxon>Bacillati</taxon>
        <taxon>Bacillota</taxon>
        <taxon>Bacilli</taxon>
        <taxon>Bacillales</taxon>
        <taxon>Paenibacillaceae</taxon>
        <taxon>Paenibacillus</taxon>
    </lineage>
</organism>
<evidence type="ECO:0000256" key="6">
    <source>
        <dbReference type="RuleBase" id="RU364000"/>
    </source>
</evidence>
<dbReference type="Gene3D" id="3.90.180.10">
    <property type="entry name" value="Medium-chain alcohol dehydrogenases, catalytic domain"/>
    <property type="match status" value="1"/>
</dbReference>
<keyword evidence="6" id="KW-0560">Oxidoreductase</keyword>
<evidence type="ECO:0000256" key="5">
    <source>
        <dbReference type="ARBA" id="ARBA00022884"/>
    </source>
</evidence>
<dbReference type="SUPFAM" id="SSF51735">
    <property type="entry name" value="NAD(P)-binding Rossmann-fold domains"/>
    <property type="match status" value="1"/>
</dbReference>
<dbReference type="InterPro" id="IPR036291">
    <property type="entry name" value="NAD(P)-bd_dom_sf"/>
</dbReference>
<accession>A0A3N9P2V8</accession>
<dbReference type="AlphaFoldDB" id="A0A3N9P2V8"/>
<keyword evidence="3" id="KW-0963">Cytoplasm</keyword>
<gene>
    <name evidence="8" type="ORF">EH198_14630</name>
</gene>
<dbReference type="GO" id="GO:0016491">
    <property type="term" value="F:oxidoreductase activity"/>
    <property type="evidence" value="ECO:0007669"/>
    <property type="project" value="UniProtKB-KW"/>
</dbReference>
<dbReference type="GO" id="GO:0008270">
    <property type="term" value="F:zinc ion binding"/>
    <property type="evidence" value="ECO:0007669"/>
    <property type="project" value="InterPro"/>
</dbReference>
<name>A0A3N9P2V8_9BACL</name>
<dbReference type="Pfam" id="PF08240">
    <property type="entry name" value="ADH_N"/>
    <property type="match status" value="1"/>
</dbReference>
<dbReference type="InterPro" id="IPR020843">
    <property type="entry name" value="ER"/>
</dbReference>
<reference evidence="8 9" key="1">
    <citation type="submission" date="2018-11" db="EMBL/GenBank/DDBJ databases">
        <title>Genome sequence of strain 7197.</title>
        <authorList>
            <person name="Gao J."/>
            <person name="Sun J."/>
        </authorList>
    </citation>
    <scope>NUCLEOTIDE SEQUENCE [LARGE SCALE GENOMIC DNA]</scope>
    <source>
        <strain evidence="8 9">7197</strain>
    </source>
</reference>
<evidence type="ECO:0000313" key="8">
    <source>
        <dbReference type="EMBL" id="RQW10508.1"/>
    </source>
</evidence>
<dbReference type="Gene3D" id="3.40.50.720">
    <property type="entry name" value="NAD(P)-binding Rossmann-like Domain"/>
    <property type="match status" value="1"/>
</dbReference>
<dbReference type="CDD" id="cd08252">
    <property type="entry name" value="AL_MDR"/>
    <property type="match status" value="1"/>
</dbReference>
<dbReference type="InterPro" id="IPR014182">
    <property type="entry name" value="ADH_Zn_typ-1"/>
</dbReference>
<comment type="caution">
    <text evidence="8">The sequence shown here is derived from an EMBL/GenBank/DDBJ whole genome shotgun (WGS) entry which is preliminary data.</text>
</comment>
<keyword evidence="6" id="KW-0862">Zinc</keyword>
<dbReference type="GO" id="GO:0003723">
    <property type="term" value="F:RNA binding"/>
    <property type="evidence" value="ECO:0007669"/>
    <property type="project" value="UniProtKB-KW"/>
</dbReference>
<feature type="domain" description="Enoyl reductase (ER)" evidence="7">
    <location>
        <begin position="20"/>
        <end position="342"/>
    </location>
</feature>
<dbReference type="EMBL" id="RQPI01000008">
    <property type="protein sequence ID" value="RQW10508.1"/>
    <property type="molecule type" value="Genomic_DNA"/>
</dbReference>
<proteinExistence type="inferred from homology"/>
<keyword evidence="5" id="KW-0694">RNA-binding</keyword>
<dbReference type="InterPro" id="IPR051603">
    <property type="entry name" value="Zinc-ADH_QOR/CCCR"/>
</dbReference>
<keyword evidence="9" id="KW-1185">Reference proteome</keyword>
<dbReference type="GO" id="GO:0005737">
    <property type="term" value="C:cytoplasm"/>
    <property type="evidence" value="ECO:0007669"/>
    <property type="project" value="UniProtKB-SubCell"/>
</dbReference>
<evidence type="ECO:0000256" key="4">
    <source>
        <dbReference type="ARBA" id="ARBA00022857"/>
    </source>
</evidence>
<protein>
    <recommendedName>
        <fullName evidence="6">Zinc-type alcohol dehydrogenase-like protein</fullName>
    </recommendedName>
</protein>
<evidence type="ECO:0000256" key="2">
    <source>
        <dbReference type="ARBA" id="ARBA00011881"/>
    </source>
</evidence>
<keyword evidence="6" id="KW-0479">Metal-binding</keyword>
<dbReference type="Proteomes" id="UP000282529">
    <property type="component" value="Unassembled WGS sequence"/>
</dbReference>
<dbReference type="InterPro" id="IPR002364">
    <property type="entry name" value="Quin_OxRdtase/zeta-crystal_CS"/>
</dbReference>
<dbReference type="PANTHER" id="PTHR44154:SF1">
    <property type="entry name" value="QUINONE OXIDOREDUCTASE"/>
    <property type="match status" value="1"/>
</dbReference>
<dbReference type="PANTHER" id="PTHR44154">
    <property type="entry name" value="QUINONE OXIDOREDUCTASE"/>
    <property type="match status" value="1"/>
</dbReference>
<evidence type="ECO:0000313" key="9">
    <source>
        <dbReference type="Proteomes" id="UP000282529"/>
    </source>
</evidence>
<dbReference type="InterPro" id="IPR011032">
    <property type="entry name" value="GroES-like_sf"/>
</dbReference>
<sequence>MNSSKQTMKAVGLYKYLDIAEPESLIDLEIKKPVPAGRDLLVKVNAISVNPVDVKVRAPKAKTESSPKVLGWDVAGIVEHAGPDCTLFQPGDEVYYAGAIDRPGGNSEYHLVDERIVGQKPASLDFAEAAALPLTTITAWEGLFDRLGISMSKEDNAGKTLLIIGAAGGVGSIAIQLAKYAGLTVIGTASRSESSEWAKSLGADHIISHYEPFLAQMNAAGISHADYILCLNATVQHWGHMAEAIAPQGKICSIVETDEPLDLDLLKNKSAAFVWEFMFTRSLYQTADMVKQHELLNETARLIDSGVIRTTLTDKLEPINAANLRKAHAMVETGRTVGKIVLEHFE</sequence>
<comment type="subunit">
    <text evidence="2">Homotetramer.</text>
</comment>
<evidence type="ECO:0000256" key="3">
    <source>
        <dbReference type="ARBA" id="ARBA00022490"/>
    </source>
</evidence>
<keyword evidence="4" id="KW-0521">NADP</keyword>
<dbReference type="InterPro" id="IPR013154">
    <property type="entry name" value="ADH-like_N"/>
</dbReference>
<dbReference type="SMART" id="SM00829">
    <property type="entry name" value="PKS_ER"/>
    <property type="match status" value="1"/>
</dbReference>
<evidence type="ECO:0000256" key="1">
    <source>
        <dbReference type="ARBA" id="ARBA00004496"/>
    </source>
</evidence>
<comment type="similarity">
    <text evidence="6">Belongs to the zinc-containing alcohol dehydrogenase family. Quinone oxidoreductase subfamily.</text>
</comment>
<dbReference type="NCBIfam" id="TIGR02817">
    <property type="entry name" value="adh_fam_1"/>
    <property type="match status" value="1"/>
</dbReference>
<dbReference type="Pfam" id="PF13602">
    <property type="entry name" value="ADH_zinc_N_2"/>
    <property type="match status" value="1"/>
</dbReference>
<dbReference type="SUPFAM" id="SSF50129">
    <property type="entry name" value="GroES-like"/>
    <property type="match status" value="1"/>
</dbReference>
<dbReference type="PROSITE" id="PS01162">
    <property type="entry name" value="QOR_ZETA_CRYSTAL"/>
    <property type="match status" value="1"/>
</dbReference>
<dbReference type="OrthoDB" id="9792162at2"/>